<evidence type="ECO:0000313" key="1">
    <source>
        <dbReference type="EMBL" id="SCM79606.1"/>
    </source>
</evidence>
<dbReference type="SUPFAM" id="SSF47413">
    <property type="entry name" value="lambda repressor-like DNA-binding domains"/>
    <property type="match status" value="1"/>
</dbReference>
<dbReference type="SUPFAM" id="SSF143100">
    <property type="entry name" value="TTHA1013/TTHA0281-like"/>
    <property type="match status" value="1"/>
</dbReference>
<dbReference type="RefSeq" id="WP_288198667.1">
    <property type="nucleotide sequence ID" value="NZ_LT608334.1"/>
</dbReference>
<evidence type="ECO:0008006" key="2">
    <source>
        <dbReference type="Google" id="ProtNLM"/>
    </source>
</evidence>
<name>A0A212LQ19_9HYPH</name>
<dbReference type="AlphaFoldDB" id="A0A212LQ19"/>
<dbReference type="InterPro" id="IPR010982">
    <property type="entry name" value="Lambda_DNA-bd_dom_sf"/>
</dbReference>
<sequence>MLFYPVELTPDDNDTLLATCPLLPEVTTFGADRSDALRHAAEAIEEAVAARLSRWEDIPAADPAEVAEGVRLPLAAGMKVLLFWVCRSRGVTRAELARRLGWHREQVDRLFRIDHNSRIDQLEAAFKAAGEPFEQAIKRAA</sequence>
<gene>
    <name evidence="1" type="ORF">KL86PLE_90547</name>
</gene>
<dbReference type="GO" id="GO:0003677">
    <property type="term" value="F:DNA binding"/>
    <property type="evidence" value="ECO:0007669"/>
    <property type="project" value="InterPro"/>
</dbReference>
<dbReference type="InterPro" id="IPR035069">
    <property type="entry name" value="TTHA1013/TTHA0281-like"/>
</dbReference>
<reference evidence="1" key="1">
    <citation type="submission" date="2016-08" db="EMBL/GenBank/DDBJ databases">
        <authorList>
            <person name="Seilhamer J.J."/>
        </authorList>
    </citation>
    <scope>NUCLEOTIDE SEQUENCE</scope>
    <source>
        <strain evidence="1">86</strain>
    </source>
</reference>
<proteinExistence type="predicted"/>
<dbReference type="Gene3D" id="3.30.160.250">
    <property type="match status" value="1"/>
</dbReference>
<protein>
    <recommendedName>
        <fullName evidence="2">Type II toxin-antitoxin system HicB family antitoxin</fullName>
    </recommendedName>
</protein>
<accession>A0A212LQ19</accession>
<dbReference type="EMBL" id="FMJD01000013">
    <property type="protein sequence ID" value="SCM79606.1"/>
    <property type="molecule type" value="Genomic_DNA"/>
</dbReference>
<organism evidence="1">
    <name type="scientific">uncultured Pleomorphomonas sp</name>
    <dbReference type="NCBI Taxonomy" id="442121"/>
    <lineage>
        <taxon>Bacteria</taxon>
        <taxon>Pseudomonadati</taxon>
        <taxon>Pseudomonadota</taxon>
        <taxon>Alphaproteobacteria</taxon>
        <taxon>Hyphomicrobiales</taxon>
        <taxon>Pleomorphomonadaceae</taxon>
        <taxon>Pleomorphomonas</taxon>
        <taxon>environmental samples</taxon>
    </lineage>
</organism>